<evidence type="ECO:0000259" key="2">
    <source>
        <dbReference type="SMART" id="SM00382"/>
    </source>
</evidence>
<dbReference type="InterPro" id="IPR045055">
    <property type="entry name" value="DNA2/NAM7-like"/>
</dbReference>
<dbReference type="PANTHER" id="PTHR10887:SF495">
    <property type="entry name" value="HELICASE SENATAXIN ISOFORM X1-RELATED"/>
    <property type="match status" value="1"/>
</dbReference>
<dbReference type="InterPro" id="IPR003593">
    <property type="entry name" value="AAA+_ATPase"/>
</dbReference>
<name>A0A2W2H1C7_9ACTN</name>
<dbReference type="SUPFAM" id="SSF52540">
    <property type="entry name" value="P-loop containing nucleoside triphosphate hydrolases"/>
    <property type="match status" value="1"/>
</dbReference>
<evidence type="ECO:0000313" key="3">
    <source>
        <dbReference type="EMBL" id="PZG54411.1"/>
    </source>
</evidence>
<dbReference type="CDD" id="cd01120">
    <property type="entry name" value="RecA-like_superfamily"/>
    <property type="match status" value="1"/>
</dbReference>
<feature type="coiled-coil region" evidence="1">
    <location>
        <begin position="404"/>
        <end position="481"/>
    </location>
</feature>
<dbReference type="GO" id="GO:0004386">
    <property type="term" value="F:helicase activity"/>
    <property type="evidence" value="ECO:0007669"/>
    <property type="project" value="InterPro"/>
</dbReference>
<dbReference type="Proteomes" id="UP000248544">
    <property type="component" value="Unassembled WGS sequence"/>
</dbReference>
<dbReference type="PANTHER" id="PTHR10887">
    <property type="entry name" value="DNA2/NAM7 HELICASE FAMILY"/>
    <property type="match status" value="1"/>
</dbReference>
<comment type="caution">
    <text evidence="3">The sequence shown here is derived from an EMBL/GenBank/DDBJ whole genome shotgun (WGS) entry which is preliminary data.</text>
</comment>
<protein>
    <recommendedName>
        <fullName evidence="2">AAA+ ATPase domain-containing protein</fullName>
    </recommendedName>
</protein>
<accession>A0A2W2H1C7</accession>
<dbReference type="EMBL" id="POUA01000018">
    <property type="protein sequence ID" value="PZG54411.1"/>
    <property type="molecule type" value="Genomic_DNA"/>
</dbReference>
<reference evidence="3 4" key="1">
    <citation type="submission" date="2018-01" db="EMBL/GenBank/DDBJ databases">
        <title>Draft genome sequence of Sphaerisporangium sp. 7K107.</title>
        <authorList>
            <person name="Sahin N."/>
            <person name="Saygin H."/>
            <person name="Ay H."/>
        </authorList>
    </citation>
    <scope>NUCLEOTIDE SEQUENCE [LARGE SCALE GENOMIC DNA]</scope>
    <source>
        <strain evidence="3 4">7K107</strain>
    </source>
</reference>
<keyword evidence="4" id="KW-1185">Reference proteome</keyword>
<dbReference type="InterPro" id="IPR041677">
    <property type="entry name" value="DNA2/NAM7_AAA_11"/>
</dbReference>
<dbReference type="InterPro" id="IPR027417">
    <property type="entry name" value="P-loop_NTPase"/>
</dbReference>
<evidence type="ECO:0000313" key="4">
    <source>
        <dbReference type="Proteomes" id="UP000248544"/>
    </source>
</evidence>
<evidence type="ECO:0000256" key="1">
    <source>
        <dbReference type="SAM" id="Coils"/>
    </source>
</evidence>
<organism evidence="3 4">
    <name type="scientific">Spongiactinospora gelatinilytica</name>
    <dbReference type="NCBI Taxonomy" id="2666298"/>
    <lineage>
        <taxon>Bacteria</taxon>
        <taxon>Bacillati</taxon>
        <taxon>Actinomycetota</taxon>
        <taxon>Actinomycetes</taxon>
        <taxon>Streptosporangiales</taxon>
        <taxon>Streptosporangiaceae</taxon>
        <taxon>Spongiactinospora</taxon>
    </lineage>
</organism>
<proteinExistence type="predicted"/>
<dbReference type="AlphaFoldDB" id="A0A2W2H1C7"/>
<dbReference type="Gene3D" id="3.40.50.300">
    <property type="entry name" value="P-loop containing nucleotide triphosphate hydrolases"/>
    <property type="match status" value="2"/>
</dbReference>
<sequence>MDVSQSESTLTVRVAEFADPADPHLWSMQQPPTFLVDALKEGLASLGSAPLGDMLAHRKPGGELSRTRPPAGLFPPQETAYQACLGTGVWLVWGPPGTGKTMVLKKAIGDLIAAGKRVLLVSATNIAVDNALLGVLDERRHPHGAIVRVGPPQLRKVAENADVSLPLLVRARLTATDDKRRDLSARLVVIRNRLRRLGELATALAGFDAARFAQDEIFLGAPQHRPQRCEAAVALHRTRLDSLTDALAAAKGKRDEASAAHAAMDPDRRLWAQVDELGAEAARVDQAATQAEAAALEAALATAEAQRLMNDLEARSGLARLRAKRPLAAARQSHDAAMERELHLAERAASARDVADRRRADLVRQAEVLADSATHSRAELQEAEHRFTTASGEERRLTDMHRTETAALRRAEELAERVRQAQARVAEAQRHGWPAMHAEAEKLRPHADRDAAEAKTLEKRYREVQEEYERLERDAQGEIIDSALLVATTLARFRSNRRVFAGSYDVVLIDEASAATLPEVLLAVARAQTAAVLFGDFMQLGAVIPPKCVFEKIV</sequence>
<dbReference type="Pfam" id="PF13086">
    <property type="entry name" value="AAA_11"/>
    <property type="match status" value="1"/>
</dbReference>
<feature type="domain" description="AAA+ ATPase" evidence="2">
    <location>
        <begin position="86"/>
        <end position="554"/>
    </location>
</feature>
<dbReference type="SMART" id="SM00382">
    <property type="entry name" value="AAA"/>
    <property type="match status" value="1"/>
</dbReference>
<gene>
    <name evidence="3" type="ORF">C1I98_04165</name>
</gene>
<keyword evidence="1" id="KW-0175">Coiled coil</keyword>